<proteinExistence type="predicted"/>
<sequence>MGDVEETSSSPAAGTSGYGKEEMMDTKNGFWDTETSSQDNDVGQKPYVGMKFESEDAARIFYAAYARCIGFGINIGQCSRSDPDGPIVSWDFSCSREGFKRKNVGGCNAMLKIERKNSDIWVVTKFVEEHNHSTNPSKIHNLRPLKNFTAGTKNVMKVDTVDDVYVSAGRNHSYRQPKEGSIAFETYNVALSALRDGSEKMAFMKKNTVKVTPLGPQGTPNNQEKSNYKSTLSMPELTPPSLWPLQETASRRFNLNDAGVAVADLNHASMTPLSRQHDGNPLDNMEVVTCFKSMAWVIESNNCTTFSAKVAVIDLKLQKHGKSTPENTEVQFRLTKATLEPMLRSVACVSQQLSLLDNRVAVINLKVLFSGSYKLLILFVNKKIFNRPLKVRDSEKYAERKQVAVLVETERSIYSFCW</sequence>
<dbReference type="Pfam" id="PF03101">
    <property type="entry name" value="FAR1"/>
    <property type="match status" value="1"/>
</dbReference>
<dbReference type="Proteomes" id="UP001153076">
    <property type="component" value="Unassembled WGS sequence"/>
</dbReference>
<protein>
    <recommendedName>
        <fullName evidence="2">FAR1 domain-containing protein</fullName>
    </recommendedName>
</protein>
<dbReference type="EMBL" id="JAKOGI010000258">
    <property type="protein sequence ID" value="KAJ8438321.1"/>
    <property type="molecule type" value="Genomic_DNA"/>
</dbReference>
<feature type="domain" description="FAR1" evidence="2">
    <location>
        <begin position="61"/>
        <end position="135"/>
    </location>
</feature>
<evidence type="ECO:0000256" key="1">
    <source>
        <dbReference type="SAM" id="MobiDB-lite"/>
    </source>
</evidence>
<reference evidence="3" key="1">
    <citation type="submission" date="2022-04" db="EMBL/GenBank/DDBJ databases">
        <title>Carnegiea gigantea Genome sequencing and assembly v2.</title>
        <authorList>
            <person name="Copetti D."/>
            <person name="Sanderson M.J."/>
            <person name="Burquez A."/>
            <person name="Wojciechowski M.F."/>
        </authorList>
    </citation>
    <scope>NUCLEOTIDE SEQUENCE</scope>
    <source>
        <strain evidence="3">SGP5-SGP5p</strain>
        <tissue evidence="3">Aerial part</tissue>
    </source>
</reference>
<comment type="caution">
    <text evidence="3">The sequence shown here is derived from an EMBL/GenBank/DDBJ whole genome shotgun (WGS) entry which is preliminary data.</text>
</comment>
<keyword evidence="4" id="KW-1185">Reference proteome</keyword>
<dbReference type="OrthoDB" id="1927586at2759"/>
<dbReference type="PANTHER" id="PTHR46328">
    <property type="entry name" value="FAR-RED IMPAIRED RESPONSIVE (FAR1) FAMILY PROTEIN-RELATED"/>
    <property type="match status" value="1"/>
</dbReference>
<name>A0A9Q1K8I9_9CARY</name>
<gene>
    <name evidence="3" type="ORF">Cgig2_013369</name>
</gene>
<evidence type="ECO:0000259" key="2">
    <source>
        <dbReference type="Pfam" id="PF03101"/>
    </source>
</evidence>
<feature type="compositionally biased region" description="Polar residues" evidence="1">
    <location>
        <begin position="218"/>
        <end position="233"/>
    </location>
</feature>
<organism evidence="3 4">
    <name type="scientific">Carnegiea gigantea</name>
    <dbReference type="NCBI Taxonomy" id="171969"/>
    <lineage>
        <taxon>Eukaryota</taxon>
        <taxon>Viridiplantae</taxon>
        <taxon>Streptophyta</taxon>
        <taxon>Embryophyta</taxon>
        <taxon>Tracheophyta</taxon>
        <taxon>Spermatophyta</taxon>
        <taxon>Magnoliopsida</taxon>
        <taxon>eudicotyledons</taxon>
        <taxon>Gunneridae</taxon>
        <taxon>Pentapetalae</taxon>
        <taxon>Caryophyllales</taxon>
        <taxon>Cactineae</taxon>
        <taxon>Cactaceae</taxon>
        <taxon>Cactoideae</taxon>
        <taxon>Echinocereeae</taxon>
        <taxon>Carnegiea</taxon>
    </lineage>
</organism>
<evidence type="ECO:0000313" key="3">
    <source>
        <dbReference type="EMBL" id="KAJ8438321.1"/>
    </source>
</evidence>
<dbReference type="PANTHER" id="PTHR46328:SF31">
    <property type="entry name" value="PROTEIN FAR1-RELATED SEQUENCE 5-LIKE"/>
    <property type="match status" value="1"/>
</dbReference>
<feature type="region of interest" description="Disordered" evidence="1">
    <location>
        <begin position="211"/>
        <end position="233"/>
    </location>
</feature>
<dbReference type="AlphaFoldDB" id="A0A9Q1K8I9"/>
<accession>A0A9Q1K8I9</accession>
<dbReference type="InterPro" id="IPR004330">
    <property type="entry name" value="FAR1_DNA_bnd_dom"/>
</dbReference>
<feature type="region of interest" description="Disordered" evidence="1">
    <location>
        <begin position="1"/>
        <end position="21"/>
    </location>
</feature>
<evidence type="ECO:0000313" key="4">
    <source>
        <dbReference type="Proteomes" id="UP001153076"/>
    </source>
</evidence>